<evidence type="ECO:0000313" key="3">
    <source>
        <dbReference type="Proteomes" id="UP001515480"/>
    </source>
</evidence>
<name>A0AB34JIX2_PRYPA</name>
<comment type="caution">
    <text evidence="2">The sequence shown here is derived from an EMBL/GenBank/DDBJ whole genome shotgun (WGS) entry which is preliminary data.</text>
</comment>
<evidence type="ECO:0000313" key="2">
    <source>
        <dbReference type="EMBL" id="KAL1520855.1"/>
    </source>
</evidence>
<feature type="compositionally biased region" description="Basic and acidic residues" evidence="1">
    <location>
        <begin position="87"/>
        <end position="96"/>
    </location>
</feature>
<dbReference type="SUPFAM" id="SSF52540">
    <property type="entry name" value="P-loop containing nucleoside triphosphate hydrolases"/>
    <property type="match status" value="1"/>
</dbReference>
<evidence type="ECO:0008006" key="4">
    <source>
        <dbReference type="Google" id="ProtNLM"/>
    </source>
</evidence>
<sequence>MSALWTVRPQPAVRTGRAPLAPLRREKISPHDARHEERVQLLGAACMHPGGSSWAWGMEWYEGLDLPLSSWEWEEKDAPRAHGATRRRGEGEEAGARRRGPPACHRFPLECLHGRPIVRPGCGLSRPLPSHAECARGIGGACRPRAFVSHAWPRAAEVSPRALVLDPSINTLMNAVDAPRLLRLHAAASPRFIVILRDPVARAASSARMMSEWKWEKAANLSAALEADLARLNHCIRQRGFHSSPAAVAAQLWSLHRNRSSTASGADGREGRGDARLTQLRHCLARGAPLNHVRSGLYAVGAVAWLQTFAPDRFLWLETDSLRAASAVALLRLIAEFAQLPTYQLNDLPARIHAACERRRGALGLGESSSSSSTGAKLLEDTRMAEHVLPALPASTFSALQQVFKPFNFLMGRLLDGTQHLQHVEWLHPAEISWETL</sequence>
<dbReference type="EMBL" id="JBGBPQ010000008">
    <property type="protein sequence ID" value="KAL1520855.1"/>
    <property type="molecule type" value="Genomic_DNA"/>
</dbReference>
<gene>
    <name evidence="2" type="ORF">AB1Y20_022416</name>
</gene>
<dbReference type="AlphaFoldDB" id="A0AB34JIX2"/>
<proteinExistence type="predicted"/>
<organism evidence="2 3">
    <name type="scientific">Prymnesium parvum</name>
    <name type="common">Toxic golden alga</name>
    <dbReference type="NCBI Taxonomy" id="97485"/>
    <lineage>
        <taxon>Eukaryota</taxon>
        <taxon>Haptista</taxon>
        <taxon>Haptophyta</taxon>
        <taxon>Prymnesiophyceae</taxon>
        <taxon>Prymnesiales</taxon>
        <taxon>Prymnesiaceae</taxon>
        <taxon>Prymnesium</taxon>
    </lineage>
</organism>
<dbReference type="Proteomes" id="UP001515480">
    <property type="component" value="Unassembled WGS sequence"/>
</dbReference>
<dbReference type="Gene3D" id="3.40.50.300">
    <property type="entry name" value="P-loop containing nucleotide triphosphate hydrolases"/>
    <property type="match status" value="1"/>
</dbReference>
<accession>A0AB34JIX2</accession>
<evidence type="ECO:0000256" key="1">
    <source>
        <dbReference type="SAM" id="MobiDB-lite"/>
    </source>
</evidence>
<feature type="region of interest" description="Disordered" evidence="1">
    <location>
        <begin position="77"/>
        <end position="101"/>
    </location>
</feature>
<reference evidence="2 3" key="1">
    <citation type="journal article" date="2024" name="Science">
        <title>Giant polyketide synthase enzymes in the biosynthesis of giant marine polyether toxins.</title>
        <authorList>
            <person name="Fallon T.R."/>
            <person name="Shende V.V."/>
            <person name="Wierzbicki I.H."/>
            <person name="Pendleton A.L."/>
            <person name="Watervoot N.F."/>
            <person name="Auber R.P."/>
            <person name="Gonzalez D.J."/>
            <person name="Wisecaver J.H."/>
            <person name="Moore B.S."/>
        </authorList>
    </citation>
    <scope>NUCLEOTIDE SEQUENCE [LARGE SCALE GENOMIC DNA]</scope>
    <source>
        <strain evidence="2 3">12B1</strain>
    </source>
</reference>
<dbReference type="InterPro" id="IPR027417">
    <property type="entry name" value="P-loop_NTPase"/>
</dbReference>
<protein>
    <recommendedName>
        <fullName evidence="4">Protein-tyrosine sulfotransferase</fullName>
    </recommendedName>
</protein>
<keyword evidence="3" id="KW-1185">Reference proteome</keyword>